<feature type="compositionally biased region" description="Polar residues" evidence="3">
    <location>
        <begin position="10"/>
        <end position="21"/>
    </location>
</feature>
<keyword evidence="6" id="KW-1185">Reference proteome</keyword>
<protein>
    <recommendedName>
        <fullName evidence="4">Agglutinin domain-containing protein</fullName>
    </recommendedName>
</protein>
<comment type="caution">
    <text evidence="5">The sequence shown here is derived from an EMBL/GenBank/DDBJ whole genome shotgun (WGS) entry which is preliminary data.</text>
</comment>
<evidence type="ECO:0000313" key="5">
    <source>
        <dbReference type="EMBL" id="KAI5069611.1"/>
    </source>
</evidence>
<accession>A0A9D4ZEE9</accession>
<sequence>MIPTPPLSSAPKTSIFGSTTAPPGAGFVPAVTPTTRPRPLKPPYASGWPRLNLASWSLEPRSAAADGLCLNRLNRVGIHGYAAFAATPDLWTPVEVADAWETALTIPRHILIRGDNGLYLHTANIRNIEWLKFHGSDHGNLYGISEVTPLIDGSLLLLNPQVQRFWRNSTNWIWADAIRNTALIDTRCHFEPVRLGASLLALRSKFNNRFCKRLSDYWTDSLNAASDTTSDVTTHLRVSEATKSKHVFDVQYLLGLASTTDQNPIAVAFGSVVNNSSFQTDVTVTVTQTTDVSTSYTFSNSFSFSQSISTEFRAGIPFLAEGKVEVEIGFEQSFSNEWNTTSTRRLEFATSYLVKDVPPGAEASVRVICSTARMRIPFTYRSRDTAPNDTDRPSQLFIDGIFEGVDAYKTEAIISNGSRTTVLSTTPFSTLSSLAST</sequence>
<reference evidence="5" key="1">
    <citation type="submission" date="2021-01" db="EMBL/GenBank/DDBJ databases">
        <title>Adiantum capillus-veneris genome.</title>
        <authorList>
            <person name="Fang Y."/>
            <person name="Liao Q."/>
        </authorList>
    </citation>
    <scope>NUCLEOTIDE SEQUENCE</scope>
    <source>
        <strain evidence="5">H3</strain>
        <tissue evidence="5">Leaf</tissue>
    </source>
</reference>
<feature type="region of interest" description="Disordered" evidence="3">
    <location>
        <begin position="1"/>
        <end position="21"/>
    </location>
</feature>
<dbReference type="Proteomes" id="UP000886520">
    <property type="component" value="Chromosome 15"/>
</dbReference>
<dbReference type="SUPFAM" id="SSF50382">
    <property type="entry name" value="Agglutinin"/>
    <property type="match status" value="1"/>
</dbReference>
<comment type="similarity">
    <text evidence="1">Belongs to the aerolysin family.</text>
</comment>
<gene>
    <name evidence="5" type="ORF">GOP47_0015912</name>
</gene>
<dbReference type="InterPro" id="IPR036242">
    <property type="entry name" value="Agglutinin_dom_sf"/>
</dbReference>
<dbReference type="Gene3D" id="2.80.10.50">
    <property type="match status" value="1"/>
</dbReference>
<dbReference type="Pfam" id="PF01117">
    <property type="entry name" value="Aerolysin"/>
    <property type="match status" value="1"/>
</dbReference>
<dbReference type="InterPro" id="IPR008998">
    <property type="entry name" value="Agglutinin"/>
</dbReference>
<dbReference type="EMBL" id="JABFUD020000015">
    <property type="protein sequence ID" value="KAI5069611.1"/>
    <property type="molecule type" value="Genomic_DNA"/>
</dbReference>
<proteinExistence type="inferred from homology"/>
<evidence type="ECO:0000256" key="1">
    <source>
        <dbReference type="ARBA" id="ARBA00009831"/>
    </source>
</evidence>
<dbReference type="InterPro" id="IPR053237">
    <property type="entry name" value="Natterin_C"/>
</dbReference>
<evidence type="ECO:0000313" key="6">
    <source>
        <dbReference type="Proteomes" id="UP000886520"/>
    </source>
</evidence>
<dbReference type="PANTHER" id="PTHR39244">
    <property type="entry name" value="NATTERIN-4"/>
    <property type="match status" value="1"/>
</dbReference>
<dbReference type="SUPFAM" id="SSF56973">
    <property type="entry name" value="Aerolisin/ETX pore-forming domain"/>
    <property type="match status" value="1"/>
</dbReference>
<evidence type="ECO:0000259" key="4">
    <source>
        <dbReference type="SMART" id="SM00791"/>
    </source>
</evidence>
<evidence type="ECO:0000256" key="3">
    <source>
        <dbReference type="SAM" id="MobiDB-lite"/>
    </source>
</evidence>
<dbReference type="SMART" id="SM00791">
    <property type="entry name" value="Agglutinin"/>
    <property type="match status" value="1"/>
</dbReference>
<name>A0A9D4ZEE9_ADICA</name>
<dbReference type="Gene3D" id="2.170.15.10">
    <property type="entry name" value="Proaerolysin, chain A, domain 3"/>
    <property type="match status" value="1"/>
</dbReference>
<keyword evidence="2" id="KW-1015">Disulfide bond</keyword>
<dbReference type="InterPro" id="IPR055267">
    <property type="entry name" value="Aerolysin-like_C"/>
</dbReference>
<evidence type="ECO:0000256" key="2">
    <source>
        <dbReference type="ARBA" id="ARBA00023157"/>
    </source>
</evidence>
<dbReference type="OrthoDB" id="4948898at2759"/>
<organism evidence="5 6">
    <name type="scientific">Adiantum capillus-veneris</name>
    <name type="common">Maidenhair fern</name>
    <dbReference type="NCBI Taxonomy" id="13818"/>
    <lineage>
        <taxon>Eukaryota</taxon>
        <taxon>Viridiplantae</taxon>
        <taxon>Streptophyta</taxon>
        <taxon>Embryophyta</taxon>
        <taxon>Tracheophyta</taxon>
        <taxon>Polypodiopsida</taxon>
        <taxon>Polypodiidae</taxon>
        <taxon>Polypodiales</taxon>
        <taxon>Pteridineae</taxon>
        <taxon>Pteridaceae</taxon>
        <taxon>Vittarioideae</taxon>
        <taxon>Adiantum</taxon>
    </lineage>
</organism>
<dbReference type="AlphaFoldDB" id="A0A9D4ZEE9"/>
<dbReference type="PANTHER" id="PTHR39244:SF5">
    <property type="entry name" value="NATTERIN-3-LIKE"/>
    <property type="match status" value="1"/>
</dbReference>
<feature type="domain" description="Agglutinin" evidence="4">
    <location>
        <begin position="104"/>
        <end position="240"/>
    </location>
</feature>